<dbReference type="KEGG" id="sbk:SHEWBE_4400"/>
<sequence>MYNTTKTPVWYGELRTARGNAIVIHDKQFPEAKAGRIYLYNAVRGTIIEYAEEIVSGNLHDLDKEKIKAAEDAYGAAWDSARSEFMEKHQGWVDANATKHKPLITKAKAKSKKRDEVDAASSDNEPGSESLDREFANGWSGGLEE</sequence>
<dbReference type="AlphaFoldDB" id="A0A330MBG4"/>
<dbReference type="Proteomes" id="UP000250123">
    <property type="component" value="Chromosome SHEWBE"/>
</dbReference>
<gene>
    <name evidence="2" type="ORF">SHEWBE_4400</name>
</gene>
<reference evidence="3" key="1">
    <citation type="submission" date="2018-06" db="EMBL/GenBank/DDBJ databases">
        <authorList>
            <person name="Cea G.-C."/>
            <person name="William W."/>
        </authorList>
    </citation>
    <scope>NUCLEOTIDE SEQUENCE [LARGE SCALE GENOMIC DNA]</scope>
    <source>
        <strain evidence="3">DB21MT-2</strain>
    </source>
</reference>
<protein>
    <submittedName>
        <fullName evidence="2">Uncharacterized protein</fullName>
    </submittedName>
</protein>
<dbReference type="OrthoDB" id="6269534at2"/>
<evidence type="ECO:0000256" key="1">
    <source>
        <dbReference type="SAM" id="MobiDB-lite"/>
    </source>
</evidence>
<dbReference type="EMBL" id="LS483452">
    <property type="protein sequence ID" value="SQH78360.1"/>
    <property type="molecule type" value="Genomic_DNA"/>
</dbReference>
<evidence type="ECO:0000313" key="3">
    <source>
        <dbReference type="Proteomes" id="UP000250123"/>
    </source>
</evidence>
<organism evidence="2 3">
    <name type="scientific">Shewanella benthica</name>
    <dbReference type="NCBI Taxonomy" id="43661"/>
    <lineage>
        <taxon>Bacteria</taxon>
        <taxon>Pseudomonadati</taxon>
        <taxon>Pseudomonadota</taxon>
        <taxon>Gammaproteobacteria</taxon>
        <taxon>Alteromonadales</taxon>
        <taxon>Shewanellaceae</taxon>
        <taxon>Shewanella</taxon>
    </lineage>
</organism>
<name>A0A330MBG4_9GAMM</name>
<dbReference type="RefSeq" id="WP_112353915.1">
    <property type="nucleotide sequence ID" value="NZ_LS483452.1"/>
</dbReference>
<accession>A0A330MBG4</accession>
<proteinExistence type="predicted"/>
<feature type="compositionally biased region" description="Basic residues" evidence="1">
    <location>
        <begin position="98"/>
        <end position="112"/>
    </location>
</feature>
<evidence type="ECO:0000313" key="2">
    <source>
        <dbReference type="EMBL" id="SQH78360.1"/>
    </source>
</evidence>
<feature type="region of interest" description="Disordered" evidence="1">
    <location>
        <begin position="97"/>
        <end position="145"/>
    </location>
</feature>